<evidence type="ECO:0000256" key="2">
    <source>
        <dbReference type="ARBA" id="ARBA00022679"/>
    </source>
</evidence>
<dbReference type="PROSITE" id="PS01045">
    <property type="entry name" value="SQUALEN_PHYTOEN_SYN_2"/>
    <property type="match status" value="1"/>
</dbReference>
<evidence type="ECO:0000313" key="9">
    <source>
        <dbReference type="Proteomes" id="UP001387110"/>
    </source>
</evidence>
<name>A0A0V8GFR0_9BACL</name>
<dbReference type="Proteomes" id="UP000072605">
    <property type="component" value="Unassembled WGS sequence"/>
</dbReference>
<dbReference type="CDD" id="cd00683">
    <property type="entry name" value="Trans_IPPS_HH"/>
    <property type="match status" value="1"/>
</dbReference>
<sequence>MNSVTIQNAYIKCEEVIQSGSKTFYKAFSLLPKADRQAVYAIYTFCRFLDDTVDESDTPKESLLAFLNEFKRFRDGEVLDKPLWIALADVFERYEMDETPFLELAEGMRWDIEKNRYQTLEETEQYSYYVASTVGLMLLPILAPQQPDLRKSAIDLGIAMQLTNILRDVGEDAKRGRIYLPHSWMETYGVTAESLLAGRPSGDFIGLWEEVALRAEHLYDAAIPSFERYPRESRRALKAAAFLYRGILDAARDNHYDVFTKRAYVSRWQKMKLLATI</sequence>
<dbReference type="SFLD" id="SFLDG01212">
    <property type="entry name" value="Phytoene_synthase_like"/>
    <property type="match status" value="1"/>
</dbReference>
<proteinExistence type="predicted"/>
<comment type="caution">
    <text evidence="4">The sequence shown here is derived from an EMBL/GenBank/DDBJ whole genome shotgun (WGS) entry which is preliminary data.</text>
</comment>
<dbReference type="SFLD" id="SFLDG01018">
    <property type="entry name" value="Squalene/Phytoene_Synthase_Lik"/>
    <property type="match status" value="1"/>
</dbReference>
<dbReference type="GO" id="GO:0004311">
    <property type="term" value="F:geranylgeranyl diphosphate synthase activity"/>
    <property type="evidence" value="ECO:0007669"/>
    <property type="project" value="InterPro"/>
</dbReference>
<evidence type="ECO:0000313" key="4">
    <source>
        <dbReference type="EMBL" id="KSU49077.1"/>
    </source>
</evidence>
<evidence type="ECO:0000313" key="6">
    <source>
        <dbReference type="EMBL" id="MEI4462316.1"/>
    </source>
</evidence>
<dbReference type="GO" id="GO:0051996">
    <property type="term" value="F:squalene synthase [NAD(P)H] activity"/>
    <property type="evidence" value="ECO:0007669"/>
    <property type="project" value="InterPro"/>
</dbReference>
<dbReference type="InterPro" id="IPR002060">
    <property type="entry name" value="Squ/phyt_synthse"/>
</dbReference>
<dbReference type="EMBL" id="JBAWKY010000002">
    <property type="protein sequence ID" value="MEI4462316.1"/>
    <property type="molecule type" value="Genomic_DNA"/>
</dbReference>
<dbReference type="EMBL" id="LDQV01000003">
    <property type="protein sequence ID" value="KTR28660.1"/>
    <property type="molecule type" value="Genomic_DNA"/>
</dbReference>
<reference evidence="6 9" key="3">
    <citation type="submission" date="2023-12" db="EMBL/GenBank/DDBJ databases">
        <authorList>
            <person name="Easwaran N."/>
            <person name="Lazarus H.P.S."/>
        </authorList>
    </citation>
    <scope>NUCLEOTIDE SEQUENCE [LARGE SCALE GENOMIC DNA]</scope>
    <source>
        <strain evidence="6 9">VIT-2023</strain>
    </source>
</reference>
<evidence type="ECO:0000313" key="8">
    <source>
        <dbReference type="Proteomes" id="UP000072605"/>
    </source>
</evidence>
<keyword evidence="9" id="KW-1185">Reference proteome</keyword>
<dbReference type="AlphaFoldDB" id="A0A0V8GFR0"/>
<evidence type="ECO:0000256" key="3">
    <source>
        <dbReference type="ARBA" id="ARBA00022746"/>
    </source>
</evidence>
<dbReference type="EMBL" id="LNQL01000002">
    <property type="protein sequence ID" value="KSU49077.1"/>
    <property type="molecule type" value="Genomic_DNA"/>
</dbReference>
<dbReference type="Proteomes" id="UP000053797">
    <property type="component" value="Unassembled WGS sequence"/>
</dbReference>
<gene>
    <name evidence="4" type="ORF">AS033_06785</name>
    <name evidence="5" type="ORF">RSA11_00885</name>
    <name evidence="6" type="ORF">SZL87_07785</name>
</gene>
<dbReference type="PANTHER" id="PTHR31480">
    <property type="entry name" value="BIFUNCTIONAL LYCOPENE CYCLASE/PHYTOENE SYNTHASE"/>
    <property type="match status" value="1"/>
</dbReference>
<keyword evidence="3" id="KW-0125">Carotenoid biosynthesis</keyword>
<reference evidence="5 8" key="2">
    <citation type="journal article" date="2016" name="Front. Microbiol.">
        <title>Genomic Resource of Rice Seed Associated Bacteria.</title>
        <authorList>
            <person name="Midha S."/>
            <person name="Bansal K."/>
            <person name="Sharma S."/>
            <person name="Kumar N."/>
            <person name="Patil P.P."/>
            <person name="Chaudhry V."/>
            <person name="Patil P.B."/>
        </authorList>
    </citation>
    <scope>NUCLEOTIDE SEQUENCE [LARGE SCALE GENOMIC DNA]</scope>
    <source>
        <strain evidence="5 8">RSA11</strain>
    </source>
</reference>
<dbReference type="InterPro" id="IPR008949">
    <property type="entry name" value="Isoprenoid_synthase_dom_sf"/>
</dbReference>
<accession>A0A0V8GFR0</accession>
<dbReference type="RefSeq" id="WP_055966987.1">
    <property type="nucleotide sequence ID" value="NZ_FMYN01000002.1"/>
</dbReference>
<organism evidence="4 7">
    <name type="scientific">Exiguobacterium indicum</name>
    <dbReference type="NCBI Taxonomy" id="296995"/>
    <lineage>
        <taxon>Bacteria</taxon>
        <taxon>Bacillati</taxon>
        <taxon>Bacillota</taxon>
        <taxon>Bacilli</taxon>
        <taxon>Bacillales</taxon>
        <taxon>Bacillales Family XII. Incertae Sedis</taxon>
        <taxon>Exiguobacterium</taxon>
    </lineage>
</organism>
<dbReference type="InterPro" id="IPR019845">
    <property type="entry name" value="Squalene/phytoene_synthase_CS"/>
</dbReference>
<evidence type="ECO:0000313" key="5">
    <source>
        <dbReference type="EMBL" id="KTR28660.1"/>
    </source>
</evidence>
<keyword evidence="2 6" id="KW-0808">Transferase</keyword>
<dbReference type="GO" id="GO:0016117">
    <property type="term" value="P:carotenoid biosynthetic process"/>
    <property type="evidence" value="ECO:0007669"/>
    <property type="project" value="UniProtKB-KW"/>
</dbReference>
<comment type="pathway">
    <text evidence="1">Carotenoid biosynthesis.</text>
</comment>
<protein>
    <submittedName>
        <fullName evidence="4">Phytoene synthase</fullName>
    </submittedName>
    <submittedName>
        <fullName evidence="6">Phytoene/squalene synthase family protein</fullName>
        <ecNumber evidence="6">2.5.1.-</ecNumber>
    </submittedName>
</protein>
<dbReference type="GeneID" id="90835915"/>
<dbReference type="SFLD" id="SFLDS00005">
    <property type="entry name" value="Isoprenoid_Synthase_Type_I"/>
    <property type="match status" value="1"/>
</dbReference>
<dbReference type="Pfam" id="PF00494">
    <property type="entry name" value="SQS_PSY"/>
    <property type="match status" value="1"/>
</dbReference>
<evidence type="ECO:0000313" key="7">
    <source>
        <dbReference type="Proteomes" id="UP000053797"/>
    </source>
</evidence>
<dbReference type="Gene3D" id="1.10.600.10">
    <property type="entry name" value="Farnesyl Diphosphate Synthase"/>
    <property type="match status" value="1"/>
</dbReference>
<dbReference type="EC" id="2.5.1.-" evidence="6"/>
<dbReference type="SUPFAM" id="SSF48576">
    <property type="entry name" value="Terpenoid synthases"/>
    <property type="match status" value="1"/>
</dbReference>
<dbReference type="InterPro" id="IPR033904">
    <property type="entry name" value="Trans_IPPS_HH"/>
</dbReference>
<dbReference type="Proteomes" id="UP001387110">
    <property type="component" value="Unassembled WGS sequence"/>
</dbReference>
<reference evidence="4 7" key="1">
    <citation type="journal article" date="2015" name="Int. J. Syst. Evol. Microbiol.">
        <title>Exiguobacterium enclense sp. nov., isolated from sediment.</title>
        <authorList>
            <person name="Dastager S.G."/>
            <person name="Mawlankar R."/>
            <person name="Sonalkar V.V."/>
            <person name="Thorat M.N."/>
            <person name="Mual P."/>
            <person name="Verma A."/>
            <person name="Krishnamurthi S."/>
            <person name="Tang S.K."/>
            <person name="Li W.J."/>
        </authorList>
    </citation>
    <scope>NUCLEOTIDE SEQUENCE [LARGE SCALE GENOMIC DNA]</scope>
    <source>
        <strain evidence="4 7">NIO-1109</strain>
    </source>
</reference>
<dbReference type="PROSITE" id="PS01044">
    <property type="entry name" value="SQUALEN_PHYTOEN_SYN_1"/>
    <property type="match status" value="1"/>
</dbReference>
<evidence type="ECO:0000256" key="1">
    <source>
        <dbReference type="ARBA" id="ARBA00004829"/>
    </source>
</evidence>
<dbReference type="OrthoDB" id="9787280at2"/>
<dbReference type="InterPro" id="IPR044843">
    <property type="entry name" value="Trans_IPPS_bact-type"/>
</dbReference>